<dbReference type="InterPro" id="IPR051539">
    <property type="entry name" value="T4SS-coupling_protein"/>
</dbReference>
<dbReference type="PANTHER" id="PTHR37937">
    <property type="entry name" value="CONJUGATIVE TRANSFER: DNA TRANSPORT"/>
    <property type="match status" value="1"/>
</dbReference>
<dbReference type="Proteomes" id="UP000440668">
    <property type="component" value="Unassembled WGS sequence"/>
</dbReference>
<comment type="caution">
    <text evidence="9">The sequence shown here is derived from an EMBL/GenBank/DDBJ whole genome shotgun (WGS) entry which is preliminary data.</text>
</comment>
<dbReference type="PANTHER" id="PTHR37937:SF1">
    <property type="entry name" value="CONJUGATIVE TRANSFER: DNA TRANSPORT"/>
    <property type="match status" value="1"/>
</dbReference>
<dbReference type="GO" id="GO:0005886">
    <property type="term" value="C:plasma membrane"/>
    <property type="evidence" value="ECO:0007669"/>
    <property type="project" value="UniProtKB-SubCell"/>
</dbReference>
<evidence type="ECO:0000313" key="10">
    <source>
        <dbReference type="Proteomes" id="UP000440668"/>
    </source>
</evidence>
<evidence type="ECO:0000256" key="7">
    <source>
        <dbReference type="SAM" id="MobiDB-lite"/>
    </source>
</evidence>
<feature type="region of interest" description="Disordered" evidence="7">
    <location>
        <begin position="1"/>
        <end position="51"/>
    </location>
</feature>
<organism evidence="9 10">
    <name type="scientific">Cellulosimicrobium composti</name>
    <dbReference type="NCBI Taxonomy" id="2672572"/>
    <lineage>
        <taxon>Bacteria</taxon>
        <taxon>Bacillati</taxon>
        <taxon>Actinomycetota</taxon>
        <taxon>Actinomycetes</taxon>
        <taxon>Micrococcales</taxon>
        <taxon>Promicromonosporaceae</taxon>
        <taxon>Cellulosimicrobium</taxon>
    </lineage>
</organism>
<dbReference type="Pfam" id="PF02534">
    <property type="entry name" value="T4SS-DNA_transf"/>
    <property type="match status" value="1"/>
</dbReference>
<evidence type="ECO:0000256" key="6">
    <source>
        <dbReference type="ARBA" id="ARBA00023136"/>
    </source>
</evidence>
<accession>A0A6N7ZL26</accession>
<proteinExistence type="inferred from homology"/>
<evidence type="ECO:0000256" key="3">
    <source>
        <dbReference type="ARBA" id="ARBA00022475"/>
    </source>
</evidence>
<keyword evidence="3" id="KW-1003">Cell membrane</keyword>
<dbReference type="InterPro" id="IPR027417">
    <property type="entry name" value="P-loop_NTPase"/>
</dbReference>
<evidence type="ECO:0000256" key="1">
    <source>
        <dbReference type="ARBA" id="ARBA00004651"/>
    </source>
</evidence>
<feature type="compositionally biased region" description="Basic residues" evidence="7">
    <location>
        <begin position="1"/>
        <end position="39"/>
    </location>
</feature>
<name>A0A6N7ZL26_9MICO</name>
<keyword evidence="6 8" id="KW-0472">Membrane</keyword>
<evidence type="ECO:0000313" key="9">
    <source>
        <dbReference type="EMBL" id="MTG90112.1"/>
    </source>
</evidence>
<comment type="similarity">
    <text evidence="2">Belongs to the VirD4/TraG family.</text>
</comment>
<keyword evidence="4 8" id="KW-0812">Transmembrane</keyword>
<evidence type="ECO:0000256" key="4">
    <source>
        <dbReference type="ARBA" id="ARBA00022692"/>
    </source>
</evidence>
<dbReference type="EMBL" id="WMKA01000038">
    <property type="protein sequence ID" value="MTG90112.1"/>
    <property type="molecule type" value="Genomic_DNA"/>
</dbReference>
<dbReference type="Gene3D" id="3.40.50.300">
    <property type="entry name" value="P-loop containing nucleotide triphosphate hydrolases"/>
    <property type="match status" value="1"/>
</dbReference>
<protein>
    <submittedName>
        <fullName evidence="9">TraM recognition domain-containing protein</fullName>
    </submittedName>
</protein>
<dbReference type="CDD" id="cd01127">
    <property type="entry name" value="TrwB_TraG_TraD_VirD4"/>
    <property type="match status" value="1"/>
</dbReference>
<comment type="subcellular location">
    <subcellularLocation>
        <location evidence="1">Cell membrane</location>
        <topology evidence="1">Multi-pass membrane protein</topology>
    </subcellularLocation>
</comment>
<feature type="transmembrane region" description="Helical" evidence="8">
    <location>
        <begin position="58"/>
        <end position="82"/>
    </location>
</feature>
<gene>
    <name evidence="9" type="ORF">GJV82_14325</name>
</gene>
<evidence type="ECO:0000256" key="5">
    <source>
        <dbReference type="ARBA" id="ARBA00022989"/>
    </source>
</evidence>
<dbReference type="InterPro" id="IPR003688">
    <property type="entry name" value="TraG/VirD4"/>
</dbReference>
<dbReference type="SUPFAM" id="SSF52540">
    <property type="entry name" value="P-loop containing nucleoside triphosphate hydrolases"/>
    <property type="match status" value="1"/>
</dbReference>
<evidence type="ECO:0000256" key="8">
    <source>
        <dbReference type="SAM" id="Phobius"/>
    </source>
</evidence>
<dbReference type="AlphaFoldDB" id="A0A6N7ZL26"/>
<keyword evidence="5 8" id="KW-1133">Transmembrane helix</keyword>
<sequence length="560" mass="60733">MDHRHRRRDARPGARRRAVRRVGAVRRARGCARRRRRRTGRSDPGHGLRGGGMFGVDLPAGAGVAFAVVIGLVVLVAVVSGLRSGGRSEHAQQDRERAFSHAWATPKDVADLVVDGPARARVILGEMGKSTLANPPRRSVMVMAPTGAGKTPRFVVPAVLRHEGPALVASVKSDAYKLTVSKRAKEGPVHLFDPAGSTGEQSTRWSPLASIQTYGDALKAAAWLSESSKVESRGLEDQKFWDSLGRKLLAPMLFAAARHGKHMADVVRWVDYADEETVAGLLETLGDEDAIAAWQASTLRHEKTKSSVYGTAEVVLEAFGHPDVRDALAAVPGDPGTLDHRTLLDGGTLYLVAPEADQALFAPVFETLVNAVLREVEQRAAKTGLPLDPPLLLMLDEAANIAPLRRLDKVTSKGANEGVITVSVWQDEGQLVRIYGRDAARTVKSNHTAHVYLPGISDEETLKALSESIGDHKVRRKTVSRGARGEVSTSSHYVDERLAPPSYLRRLGKGTAIVVTGQHKPMRVNLPGWYEVPALRAMVDRDVARAFDEQFAPVRSGARR</sequence>
<reference evidence="9 10" key="1">
    <citation type="submission" date="2019-11" db="EMBL/GenBank/DDBJ databases">
        <title>Cellulosimicrobium composti sp. nov. isolated from a compost.</title>
        <authorList>
            <person name="Yang Y."/>
        </authorList>
    </citation>
    <scope>NUCLEOTIDE SEQUENCE [LARGE SCALE GENOMIC DNA]</scope>
    <source>
        <strain evidence="9 10">BIT-GX5</strain>
    </source>
</reference>
<evidence type="ECO:0000256" key="2">
    <source>
        <dbReference type="ARBA" id="ARBA00008806"/>
    </source>
</evidence>